<keyword evidence="2" id="KW-1185">Reference proteome</keyword>
<name>A0A4Y7IX90_PAPSO</name>
<dbReference type="EMBL" id="CM010717">
    <property type="protein sequence ID" value="RZC53267.1"/>
    <property type="molecule type" value="Genomic_DNA"/>
</dbReference>
<evidence type="ECO:0000313" key="1">
    <source>
        <dbReference type="EMBL" id="RZC53267.1"/>
    </source>
</evidence>
<organism evidence="1 2">
    <name type="scientific">Papaver somniferum</name>
    <name type="common">Opium poppy</name>
    <dbReference type="NCBI Taxonomy" id="3469"/>
    <lineage>
        <taxon>Eukaryota</taxon>
        <taxon>Viridiplantae</taxon>
        <taxon>Streptophyta</taxon>
        <taxon>Embryophyta</taxon>
        <taxon>Tracheophyta</taxon>
        <taxon>Spermatophyta</taxon>
        <taxon>Magnoliopsida</taxon>
        <taxon>Ranunculales</taxon>
        <taxon>Papaveraceae</taxon>
        <taxon>Papaveroideae</taxon>
        <taxon>Papaver</taxon>
    </lineage>
</organism>
<evidence type="ECO:0000313" key="2">
    <source>
        <dbReference type="Proteomes" id="UP000316621"/>
    </source>
</evidence>
<sequence>MISCWMATGPVVRKKDASCNSLSTKRSSCSKPPAELTASLEALKVSIIFKLMILYITGMSYALDVSHHANAELMGTNDYVQGVPLQ</sequence>
<accession>A0A4Y7IX90</accession>
<proteinExistence type="predicted"/>
<dbReference type="Gramene" id="RZC53267">
    <property type="protein sequence ID" value="RZC53267"/>
    <property type="gene ID" value="C5167_012121"/>
</dbReference>
<reference evidence="1 2" key="1">
    <citation type="journal article" date="2018" name="Science">
        <title>The opium poppy genome and morphinan production.</title>
        <authorList>
            <person name="Guo L."/>
            <person name="Winzer T."/>
            <person name="Yang X."/>
            <person name="Li Y."/>
            <person name="Ning Z."/>
            <person name="He Z."/>
            <person name="Teodor R."/>
            <person name="Lu Y."/>
            <person name="Bowser T.A."/>
            <person name="Graham I.A."/>
            <person name="Ye K."/>
        </authorList>
    </citation>
    <scope>NUCLEOTIDE SEQUENCE [LARGE SCALE GENOMIC DNA]</scope>
    <source>
        <strain evidence="2">cv. HN1</strain>
        <tissue evidence="1">Leaves</tissue>
    </source>
</reference>
<dbReference type="AlphaFoldDB" id="A0A4Y7IX90"/>
<gene>
    <name evidence="1" type="ORF">C5167_012121</name>
</gene>
<dbReference type="Proteomes" id="UP000316621">
    <property type="component" value="Chromosome 3"/>
</dbReference>
<protein>
    <submittedName>
        <fullName evidence="1">Uncharacterized protein</fullName>
    </submittedName>
</protein>